<reference evidence="2 3" key="1">
    <citation type="submission" date="2024-06" db="EMBL/GenBank/DDBJ databases">
        <authorList>
            <person name="Kraege A."/>
            <person name="Thomma B."/>
        </authorList>
    </citation>
    <scope>NUCLEOTIDE SEQUENCE [LARGE SCALE GENOMIC DNA]</scope>
</reference>
<sequence>MDRDRRDELEICHGFNREKGSAKEETGSENPNESTESVGAGAPSDGPPETGASQSDEGPAKLLEGETDVEYMVRVFGPVYRELLEA</sequence>
<evidence type="ECO:0000313" key="2">
    <source>
        <dbReference type="EMBL" id="CAL5221052.1"/>
    </source>
</evidence>
<name>A0ABP1FU71_9CHLO</name>
<organism evidence="2 3">
    <name type="scientific">Coccomyxa viridis</name>
    <dbReference type="NCBI Taxonomy" id="1274662"/>
    <lineage>
        <taxon>Eukaryota</taxon>
        <taxon>Viridiplantae</taxon>
        <taxon>Chlorophyta</taxon>
        <taxon>core chlorophytes</taxon>
        <taxon>Trebouxiophyceae</taxon>
        <taxon>Trebouxiophyceae incertae sedis</taxon>
        <taxon>Coccomyxaceae</taxon>
        <taxon>Coccomyxa</taxon>
    </lineage>
</organism>
<feature type="compositionally biased region" description="Polar residues" evidence="1">
    <location>
        <begin position="28"/>
        <end position="37"/>
    </location>
</feature>
<proteinExistence type="predicted"/>
<feature type="region of interest" description="Disordered" evidence="1">
    <location>
        <begin position="1"/>
        <end position="68"/>
    </location>
</feature>
<keyword evidence="3" id="KW-1185">Reference proteome</keyword>
<dbReference type="EMBL" id="CAXHTA020000004">
    <property type="protein sequence ID" value="CAL5221052.1"/>
    <property type="molecule type" value="Genomic_DNA"/>
</dbReference>
<protein>
    <submittedName>
        <fullName evidence="2">G3175 protein</fullName>
    </submittedName>
</protein>
<gene>
    <name evidence="2" type="primary">g3175</name>
    <name evidence="2" type="ORF">VP750_LOCUS2711</name>
</gene>
<evidence type="ECO:0000256" key="1">
    <source>
        <dbReference type="SAM" id="MobiDB-lite"/>
    </source>
</evidence>
<comment type="caution">
    <text evidence="2">The sequence shown here is derived from an EMBL/GenBank/DDBJ whole genome shotgun (WGS) entry which is preliminary data.</text>
</comment>
<accession>A0ABP1FU71</accession>
<dbReference type="Proteomes" id="UP001497392">
    <property type="component" value="Unassembled WGS sequence"/>
</dbReference>
<evidence type="ECO:0000313" key="3">
    <source>
        <dbReference type="Proteomes" id="UP001497392"/>
    </source>
</evidence>
<feature type="compositionally biased region" description="Basic and acidic residues" evidence="1">
    <location>
        <begin position="1"/>
        <end position="26"/>
    </location>
</feature>